<protein>
    <submittedName>
        <fullName evidence="2">Uncharacterized protein</fullName>
    </submittedName>
</protein>
<accession>A0AA39R2D6</accession>
<gene>
    <name evidence="2" type="ORF">JMJ35_005294</name>
</gene>
<sequence length="90" mass="9558">MRLHLQAAALAIALLAVSTTSLPTFRATSNALTSLLAHSKRSPQPPFEMDPWDDDDWNAAIQAWDMPDLDISDTPISDAIIGNGEAAAAA</sequence>
<dbReference type="Proteomes" id="UP001166286">
    <property type="component" value="Unassembled WGS sequence"/>
</dbReference>
<evidence type="ECO:0000313" key="3">
    <source>
        <dbReference type="Proteomes" id="UP001166286"/>
    </source>
</evidence>
<name>A0AA39R2D6_9LECA</name>
<proteinExistence type="predicted"/>
<comment type="caution">
    <text evidence="2">The sequence shown here is derived from an EMBL/GenBank/DDBJ whole genome shotgun (WGS) entry which is preliminary data.</text>
</comment>
<organism evidence="2 3">
    <name type="scientific">Cladonia borealis</name>
    <dbReference type="NCBI Taxonomy" id="184061"/>
    <lineage>
        <taxon>Eukaryota</taxon>
        <taxon>Fungi</taxon>
        <taxon>Dikarya</taxon>
        <taxon>Ascomycota</taxon>
        <taxon>Pezizomycotina</taxon>
        <taxon>Lecanoromycetes</taxon>
        <taxon>OSLEUM clade</taxon>
        <taxon>Lecanoromycetidae</taxon>
        <taxon>Lecanorales</taxon>
        <taxon>Lecanorineae</taxon>
        <taxon>Cladoniaceae</taxon>
        <taxon>Cladonia</taxon>
    </lineage>
</organism>
<feature type="chain" id="PRO_5041201411" evidence="1">
    <location>
        <begin position="22"/>
        <end position="90"/>
    </location>
</feature>
<dbReference type="EMBL" id="JAFEKC020000011">
    <property type="protein sequence ID" value="KAK0512166.1"/>
    <property type="molecule type" value="Genomic_DNA"/>
</dbReference>
<feature type="signal peptide" evidence="1">
    <location>
        <begin position="1"/>
        <end position="21"/>
    </location>
</feature>
<keyword evidence="1" id="KW-0732">Signal</keyword>
<evidence type="ECO:0000256" key="1">
    <source>
        <dbReference type="SAM" id="SignalP"/>
    </source>
</evidence>
<evidence type="ECO:0000313" key="2">
    <source>
        <dbReference type="EMBL" id="KAK0512166.1"/>
    </source>
</evidence>
<dbReference type="AlphaFoldDB" id="A0AA39R2D6"/>
<keyword evidence="3" id="KW-1185">Reference proteome</keyword>
<reference evidence="2" key="1">
    <citation type="submission" date="2023-03" db="EMBL/GenBank/DDBJ databases">
        <title>Complete genome of Cladonia borealis.</title>
        <authorList>
            <person name="Park H."/>
        </authorList>
    </citation>
    <scope>NUCLEOTIDE SEQUENCE</scope>
    <source>
        <strain evidence="2">ANT050790</strain>
    </source>
</reference>